<keyword evidence="2" id="KW-1185">Reference proteome</keyword>
<dbReference type="EMBL" id="JAKGBZ010000001">
    <property type="protein sequence ID" value="MCF3945308.1"/>
    <property type="molecule type" value="Genomic_DNA"/>
</dbReference>
<organism evidence="1 2">
    <name type="scientific">Acidiphilium iwatense</name>
    <dbReference type="NCBI Taxonomy" id="768198"/>
    <lineage>
        <taxon>Bacteria</taxon>
        <taxon>Pseudomonadati</taxon>
        <taxon>Pseudomonadota</taxon>
        <taxon>Alphaproteobacteria</taxon>
        <taxon>Acetobacterales</taxon>
        <taxon>Acidocellaceae</taxon>
        <taxon>Acidiphilium</taxon>
    </lineage>
</organism>
<name>A0ABS9DRD2_9PROT</name>
<protein>
    <submittedName>
        <fullName evidence="1">Uncharacterized protein</fullName>
    </submittedName>
</protein>
<evidence type="ECO:0000313" key="2">
    <source>
        <dbReference type="Proteomes" id="UP001521209"/>
    </source>
</evidence>
<sequence>MTSIAVTLGGVAFRDFEIPEEIAFGGTQRLAVHQPVGGGRVIDVLGASAGEIAFEGVFSGPDAEQRVQLLDIARNTGAVLPLTWSGFAYMVVVAAFSACFQKSWWIPFEIRLVSVENLVTAIPSALAQAGLDIVSAAGFSALSGVSFDAVNSANAAGVTAAQADLASAVLGAGTTLAAATAAFSGGAGADGAIAVLGTLGGVSAMLAGAAAGQAYIGRAAVNLGRNQS</sequence>
<dbReference type="Proteomes" id="UP001521209">
    <property type="component" value="Unassembled WGS sequence"/>
</dbReference>
<reference evidence="1 2" key="1">
    <citation type="submission" date="2022-01" db="EMBL/GenBank/DDBJ databases">
        <authorList>
            <person name="Won M."/>
            <person name="Kim S.-J."/>
            <person name="Kwon S.-W."/>
        </authorList>
    </citation>
    <scope>NUCLEOTIDE SEQUENCE [LARGE SCALE GENOMIC DNA]</scope>
    <source>
        <strain evidence="1 2">KCTC 23505</strain>
    </source>
</reference>
<proteinExistence type="predicted"/>
<evidence type="ECO:0000313" key="1">
    <source>
        <dbReference type="EMBL" id="MCF3945308.1"/>
    </source>
</evidence>
<comment type="caution">
    <text evidence="1">The sequence shown here is derived from an EMBL/GenBank/DDBJ whole genome shotgun (WGS) entry which is preliminary data.</text>
</comment>
<gene>
    <name evidence="1" type="ORF">L2A60_01235</name>
</gene>
<accession>A0ABS9DRD2</accession>
<dbReference type="RefSeq" id="WP_235702542.1">
    <property type="nucleotide sequence ID" value="NZ_JAKGBZ010000001.1"/>
</dbReference>